<dbReference type="Proteomes" id="UP001253595">
    <property type="component" value="Unassembled WGS sequence"/>
</dbReference>
<dbReference type="PROSITE" id="PS50206">
    <property type="entry name" value="RHODANESE_3"/>
    <property type="match status" value="1"/>
</dbReference>
<gene>
    <name evidence="3" type="ORF">J2X05_002078</name>
</gene>
<feature type="signal peptide" evidence="1">
    <location>
        <begin position="1"/>
        <end position="26"/>
    </location>
</feature>
<dbReference type="InterPro" id="IPR001763">
    <property type="entry name" value="Rhodanese-like_dom"/>
</dbReference>
<feature type="domain" description="Rhodanese" evidence="2">
    <location>
        <begin position="57"/>
        <end position="144"/>
    </location>
</feature>
<evidence type="ECO:0000259" key="2">
    <source>
        <dbReference type="PROSITE" id="PS50206"/>
    </source>
</evidence>
<evidence type="ECO:0000313" key="4">
    <source>
        <dbReference type="Proteomes" id="UP001253595"/>
    </source>
</evidence>
<proteinExistence type="predicted"/>
<protein>
    <submittedName>
        <fullName evidence="3">Rhodanese-related sulfurtransferase</fullName>
    </submittedName>
</protein>
<organism evidence="3 4">
    <name type="scientific">Cellvibrio fibrivorans</name>
    <dbReference type="NCBI Taxonomy" id="126350"/>
    <lineage>
        <taxon>Bacteria</taxon>
        <taxon>Pseudomonadati</taxon>
        <taxon>Pseudomonadota</taxon>
        <taxon>Gammaproteobacteria</taxon>
        <taxon>Cellvibrionales</taxon>
        <taxon>Cellvibrionaceae</taxon>
        <taxon>Cellvibrio</taxon>
    </lineage>
</organism>
<dbReference type="RefSeq" id="WP_310072079.1">
    <property type="nucleotide sequence ID" value="NZ_JAVDVX010000003.1"/>
</dbReference>
<evidence type="ECO:0000313" key="3">
    <source>
        <dbReference type="EMBL" id="MDR7090056.1"/>
    </source>
</evidence>
<accession>A0ABU1UXX9</accession>
<keyword evidence="1" id="KW-0732">Signal</keyword>
<sequence length="152" mass="16255">MKSIAKLLSLVFVFVAPLSFTHLAFAQTEAAKPAPAVKYEAKSPKLNRAQIDKLLAKPEQLIFIDLRRPDELTKIGGFPVYLSIQLADLGKSLAFIPKDRTIITVSNHAGRALRGADILADKGFKVAGAAGVQDYEAEGGTLSKIVAPAPKS</sequence>
<reference evidence="3 4" key="1">
    <citation type="submission" date="2023-07" db="EMBL/GenBank/DDBJ databases">
        <title>Sorghum-associated microbial communities from plants grown in Nebraska, USA.</title>
        <authorList>
            <person name="Schachtman D."/>
        </authorList>
    </citation>
    <scope>NUCLEOTIDE SEQUENCE [LARGE SCALE GENOMIC DNA]</scope>
    <source>
        <strain evidence="3 4">BE190</strain>
    </source>
</reference>
<dbReference type="InterPro" id="IPR036873">
    <property type="entry name" value="Rhodanese-like_dom_sf"/>
</dbReference>
<feature type="chain" id="PRO_5047060742" evidence="1">
    <location>
        <begin position="27"/>
        <end position="152"/>
    </location>
</feature>
<name>A0ABU1UXX9_9GAMM</name>
<dbReference type="Gene3D" id="3.40.250.10">
    <property type="entry name" value="Rhodanese-like domain"/>
    <property type="match status" value="1"/>
</dbReference>
<comment type="caution">
    <text evidence="3">The sequence shown here is derived from an EMBL/GenBank/DDBJ whole genome shotgun (WGS) entry which is preliminary data.</text>
</comment>
<keyword evidence="4" id="KW-1185">Reference proteome</keyword>
<dbReference type="SUPFAM" id="SSF52821">
    <property type="entry name" value="Rhodanese/Cell cycle control phosphatase"/>
    <property type="match status" value="1"/>
</dbReference>
<evidence type="ECO:0000256" key="1">
    <source>
        <dbReference type="SAM" id="SignalP"/>
    </source>
</evidence>
<dbReference type="EMBL" id="JAVDVX010000003">
    <property type="protein sequence ID" value="MDR7090056.1"/>
    <property type="molecule type" value="Genomic_DNA"/>
</dbReference>